<sequence length="259" mass="28656">MAQNINFTCYVVKNFTHWYEASEFQRIQTNQATGRAPQYCSQASSLDGYACMQQLAPYFALHWRIGGKISALQDQSDKAHNVAVGEIAFAMMGLTPGWVGLAFAQKQGEMAPADGIIGWLSDGVATVKAYKIHSHTVRLGDEDRTICLRNASATEENGFTTIEFRRLMRAGRVHIHPTKPMFVNFAIGREDGLTNHHHRGRGSVLLSLDSEKSPVHCCAIHASLMLIAWLGLLPLVEYKGKGHLLSVKPCWNVHGTLLP</sequence>
<dbReference type="OrthoDB" id="530877at2759"/>
<organism evidence="2 3">
    <name type="scientific">Ostreobium quekettii</name>
    <dbReference type="NCBI Taxonomy" id="121088"/>
    <lineage>
        <taxon>Eukaryota</taxon>
        <taxon>Viridiplantae</taxon>
        <taxon>Chlorophyta</taxon>
        <taxon>core chlorophytes</taxon>
        <taxon>Ulvophyceae</taxon>
        <taxon>TCBD clade</taxon>
        <taxon>Bryopsidales</taxon>
        <taxon>Ostreobineae</taxon>
        <taxon>Ostreobiaceae</taxon>
        <taxon>Ostreobium</taxon>
    </lineage>
</organism>
<feature type="domain" description="DOMON" evidence="1">
    <location>
        <begin position="57"/>
        <end position="188"/>
    </location>
</feature>
<dbReference type="Pfam" id="PF03351">
    <property type="entry name" value="DOMON"/>
    <property type="match status" value="1"/>
</dbReference>
<dbReference type="PROSITE" id="PS50836">
    <property type="entry name" value="DOMON"/>
    <property type="match status" value="1"/>
</dbReference>
<evidence type="ECO:0000313" key="2">
    <source>
        <dbReference type="EMBL" id="CAD7704131.1"/>
    </source>
</evidence>
<reference evidence="2" key="1">
    <citation type="submission" date="2020-12" db="EMBL/GenBank/DDBJ databases">
        <authorList>
            <person name="Iha C."/>
        </authorList>
    </citation>
    <scope>NUCLEOTIDE SEQUENCE</scope>
</reference>
<gene>
    <name evidence="2" type="ORF">OSTQU699_LOCUS9488</name>
</gene>
<dbReference type="AlphaFoldDB" id="A0A8S1JAK9"/>
<protein>
    <recommendedName>
        <fullName evidence="1">DOMON domain-containing protein</fullName>
    </recommendedName>
</protein>
<dbReference type="InterPro" id="IPR045266">
    <property type="entry name" value="DOH_DOMON"/>
</dbReference>
<dbReference type="Proteomes" id="UP000708148">
    <property type="component" value="Unassembled WGS sequence"/>
</dbReference>
<dbReference type="CDD" id="cd09631">
    <property type="entry name" value="DOMON_DOH"/>
    <property type="match status" value="1"/>
</dbReference>
<keyword evidence="3" id="KW-1185">Reference proteome</keyword>
<accession>A0A8S1JAK9</accession>
<name>A0A8S1JAK9_9CHLO</name>
<dbReference type="InterPro" id="IPR005018">
    <property type="entry name" value="DOMON_domain"/>
</dbReference>
<dbReference type="SMART" id="SM00664">
    <property type="entry name" value="DoH"/>
    <property type="match status" value="1"/>
</dbReference>
<evidence type="ECO:0000313" key="3">
    <source>
        <dbReference type="Proteomes" id="UP000708148"/>
    </source>
</evidence>
<dbReference type="EMBL" id="CAJHUC010002650">
    <property type="protein sequence ID" value="CAD7704131.1"/>
    <property type="molecule type" value="Genomic_DNA"/>
</dbReference>
<proteinExistence type="predicted"/>
<comment type="caution">
    <text evidence="2">The sequence shown here is derived from an EMBL/GenBank/DDBJ whole genome shotgun (WGS) entry which is preliminary data.</text>
</comment>
<evidence type="ECO:0000259" key="1">
    <source>
        <dbReference type="PROSITE" id="PS50836"/>
    </source>
</evidence>